<proteinExistence type="predicted"/>
<name>A0A4R4IWL2_PHOLU</name>
<sequence>MKTLIEQLTATNATFYLSGNRVIVHSDLKVCGRHYGLLEDYLSVGDLPVELTVKGSLHVGPGIRALPAALVVGKDLYISYSDIEKLPDNLTINGNLLANSVKLKELPENLTVKGVLNISNTDITELPANLKVEHSMTLAGSKITALPDNLYLKGILNVEKVPLQKLPENLRVEKWLIIGNTGVTTIPVSLSCGAIYMNNPREFENVVSEVFSTDYMDHVFALRTADGIRVSNGEYYGDLETFALMMIDNYNADEAEYYIASAKKCTTQLESMNI</sequence>
<comment type="caution">
    <text evidence="1">The sequence shown here is derived from an EMBL/GenBank/DDBJ whole genome shotgun (WGS) entry which is preliminary data.</text>
</comment>
<dbReference type="EMBL" id="PUJX01000032">
    <property type="protein sequence ID" value="TDB45318.1"/>
    <property type="molecule type" value="Genomic_DNA"/>
</dbReference>
<dbReference type="RefSeq" id="WP_132347982.1">
    <property type="nucleotide sequence ID" value="NZ_CAWOLF010000032.1"/>
</dbReference>
<dbReference type="Gene3D" id="3.80.10.10">
    <property type="entry name" value="Ribonuclease Inhibitor"/>
    <property type="match status" value="1"/>
</dbReference>
<dbReference type="Proteomes" id="UP000295550">
    <property type="component" value="Unassembled WGS sequence"/>
</dbReference>
<evidence type="ECO:0000313" key="1">
    <source>
        <dbReference type="EMBL" id="TDB45318.1"/>
    </source>
</evidence>
<reference evidence="1 2" key="1">
    <citation type="journal article" date="2019" name="Int. J. Syst. Evol. Microbiol.">
        <title>Photorhabdus khanii subsp. guanajuatensis subsp. nov., isolated from Heterorhabditis atacamensis, and Photorhabdus luminescens subsp. mexicana subsp. nov., isolated from Heterorhabditis mexicana entomopathogenic nematodes.</title>
        <authorList>
            <person name="Machado R.A.R."/>
            <person name="Bruno P."/>
            <person name="Arce C.C.M."/>
            <person name="Liechti N."/>
            <person name="Kohler A."/>
            <person name="Bernal J."/>
            <person name="Bruggmann R."/>
            <person name="Turlings T.C.J."/>
        </authorList>
    </citation>
    <scope>NUCLEOTIDE SEQUENCE [LARGE SCALE GENOMIC DNA]</scope>
    <source>
        <strain evidence="1 2">MEX47-22</strain>
    </source>
</reference>
<evidence type="ECO:0000313" key="2">
    <source>
        <dbReference type="Proteomes" id="UP000295550"/>
    </source>
</evidence>
<protein>
    <recommendedName>
        <fullName evidence="3">Leucine-rich repeat domain-containing protein</fullName>
    </recommendedName>
</protein>
<dbReference type="InterPro" id="IPR032675">
    <property type="entry name" value="LRR_dom_sf"/>
</dbReference>
<gene>
    <name evidence="1" type="ORF">C5468_21310</name>
</gene>
<accession>A0A4R4IWL2</accession>
<dbReference type="AlphaFoldDB" id="A0A4R4IWL2"/>
<organism evidence="1 2">
    <name type="scientific">Photorhabdus luminescens subsp. mexicana</name>
    <dbReference type="NCBI Taxonomy" id="2100167"/>
    <lineage>
        <taxon>Bacteria</taxon>
        <taxon>Pseudomonadati</taxon>
        <taxon>Pseudomonadota</taxon>
        <taxon>Gammaproteobacteria</taxon>
        <taxon>Enterobacterales</taxon>
        <taxon>Morganellaceae</taxon>
        <taxon>Photorhabdus</taxon>
    </lineage>
</organism>
<evidence type="ECO:0008006" key="3">
    <source>
        <dbReference type="Google" id="ProtNLM"/>
    </source>
</evidence>